<protein>
    <submittedName>
        <fullName evidence="2">POP1 domain-containing protein</fullName>
    </submittedName>
    <submittedName>
        <fullName evidence="3">POP1_domain-containing protein</fullName>
    </submittedName>
</protein>
<proteinExistence type="predicted"/>
<sequence length="446" mass="52418">MQQQIKLVEQMQQLLPQLMQLQSTRRKFVRAHQILPRHRRRRQMSYNFHRLPQSVRARALRETNSKDLIFAQNAPTKSRKARRAHSQNDAHRFLAKRMHISRLRLERLFPLENGCYKICLKNHQKLLRYSQRTVYSVVDRSESAYSVLKVNNNGQLKPGFQFVDQVPVEICGDFALCYSWNVDKLREKIQCTIDSHKNFLVLGNIKEFCREAKLEHTVQKCPDYEFFSRKKLIQTGMAKRDLNNYLHSDIVNYLDEAMVAKLHRMYVSAMRKEKTPVLDNKVDLKQNENGTEMNENSIVIHQISERAASVYIPQNKLKHFYKIIGTILGTKEKRYSCYQHRIIDFVECLQIEEIEEEIQPPIKQMHVVKKEILASKEFKKYLMTNVKLSEVKFAKEEKKVVEKKAINPFEFVQQKFTNGTGLFCCKDGKKIGLSPKGEIDVNAIVL</sequence>
<dbReference type="EMBL" id="CAXDID020000138">
    <property type="protein sequence ID" value="CAL6038124.1"/>
    <property type="molecule type" value="Genomic_DNA"/>
</dbReference>
<dbReference type="InterPro" id="IPR009723">
    <property type="entry name" value="Pop1_N"/>
</dbReference>
<evidence type="ECO:0000313" key="4">
    <source>
        <dbReference type="Proteomes" id="UP001642409"/>
    </source>
</evidence>
<reference evidence="3 4" key="2">
    <citation type="submission" date="2024-07" db="EMBL/GenBank/DDBJ databases">
        <authorList>
            <person name="Akdeniz Z."/>
        </authorList>
    </citation>
    <scope>NUCLEOTIDE SEQUENCE [LARGE SCALE GENOMIC DNA]</scope>
</reference>
<dbReference type="AlphaFoldDB" id="A0AA86UHP0"/>
<dbReference type="Pfam" id="PF06978">
    <property type="entry name" value="POP1_N"/>
    <property type="match status" value="1"/>
</dbReference>
<evidence type="ECO:0000313" key="3">
    <source>
        <dbReference type="EMBL" id="CAL6038124.1"/>
    </source>
</evidence>
<reference evidence="2" key="1">
    <citation type="submission" date="2023-06" db="EMBL/GenBank/DDBJ databases">
        <authorList>
            <person name="Kurt Z."/>
        </authorList>
    </citation>
    <scope>NUCLEOTIDE SEQUENCE</scope>
</reference>
<name>A0AA86UHP0_9EUKA</name>
<keyword evidence="4" id="KW-1185">Reference proteome</keyword>
<dbReference type="Proteomes" id="UP001642409">
    <property type="component" value="Unassembled WGS sequence"/>
</dbReference>
<dbReference type="EMBL" id="CATOUU010000824">
    <property type="protein sequence ID" value="CAI9951537.1"/>
    <property type="molecule type" value="Genomic_DNA"/>
</dbReference>
<gene>
    <name evidence="3" type="ORF">HINF_LOCUS37220</name>
    <name evidence="2" type="ORF">HINF_LOCUS39182</name>
</gene>
<evidence type="ECO:0000313" key="2">
    <source>
        <dbReference type="EMBL" id="CAI9951537.1"/>
    </source>
</evidence>
<organism evidence="2">
    <name type="scientific">Hexamita inflata</name>
    <dbReference type="NCBI Taxonomy" id="28002"/>
    <lineage>
        <taxon>Eukaryota</taxon>
        <taxon>Metamonada</taxon>
        <taxon>Diplomonadida</taxon>
        <taxon>Hexamitidae</taxon>
        <taxon>Hexamitinae</taxon>
        <taxon>Hexamita</taxon>
    </lineage>
</organism>
<feature type="domain" description="Pop1 N-terminal" evidence="1">
    <location>
        <begin position="21"/>
        <end position="96"/>
    </location>
</feature>
<evidence type="ECO:0000259" key="1">
    <source>
        <dbReference type="Pfam" id="PF06978"/>
    </source>
</evidence>
<comment type="caution">
    <text evidence="2">The sequence shown here is derived from an EMBL/GenBank/DDBJ whole genome shotgun (WGS) entry which is preliminary data.</text>
</comment>
<accession>A0AA86UHP0</accession>